<dbReference type="SUPFAM" id="SSF52954">
    <property type="entry name" value="Class II aaRS ABD-related"/>
    <property type="match status" value="1"/>
</dbReference>
<dbReference type="InterPro" id="IPR033731">
    <property type="entry name" value="GlyRS-like_core"/>
</dbReference>
<feature type="binding site" evidence="8">
    <location>
        <begin position="453"/>
        <end position="456"/>
    </location>
    <ligand>
        <name>ATP</name>
        <dbReference type="ChEBI" id="CHEBI:30616"/>
    </ligand>
</feature>
<protein>
    <recommendedName>
        <fullName evidence="8">Glycine--tRNA ligase</fullName>
        <ecNumber evidence="8">6.1.1.14</ecNumber>
    </recommendedName>
    <alternativeName>
        <fullName evidence="8">Glycyl-tRNA synthetase</fullName>
        <shortName evidence="8">GlyRS</shortName>
    </alternativeName>
</protein>
<dbReference type="InterPro" id="IPR045864">
    <property type="entry name" value="aa-tRNA-synth_II/BPL/LPL"/>
</dbReference>
<dbReference type="OrthoDB" id="6113at2157"/>
<dbReference type="STRING" id="2309.CF15_02975"/>
<evidence type="ECO:0000256" key="1">
    <source>
        <dbReference type="ARBA" id="ARBA00008226"/>
    </source>
</evidence>
<feature type="binding site" evidence="8">
    <location>
        <begin position="204"/>
        <end position="206"/>
    </location>
    <ligand>
        <name>ATP</name>
        <dbReference type="ChEBI" id="CHEBI:30616"/>
    </ligand>
</feature>
<keyword evidence="11" id="KW-1185">Reference proteome</keyword>
<comment type="subcellular location">
    <subcellularLocation>
        <location evidence="8">Cytoplasm</location>
    </subcellularLocation>
</comment>
<comment type="similarity">
    <text evidence="1 8">Belongs to the class-II aminoacyl-tRNA synthetase family.</text>
</comment>
<evidence type="ECO:0000256" key="3">
    <source>
        <dbReference type="ARBA" id="ARBA00022598"/>
    </source>
</evidence>
<keyword evidence="4 8" id="KW-0547">Nucleotide-binding</keyword>
<dbReference type="RefSeq" id="WP_058371355.1">
    <property type="nucleotide sequence ID" value="NZ_LNTB01000001.1"/>
</dbReference>
<dbReference type="CDD" id="cd00858">
    <property type="entry name" value="GlyRS_anticodon"/>
    <property type="match status" value="1"/>
</dbReference>
<comment type="caution">
    <text evidence="8">Lacks conserved residue(s) required for the propagation of feature annotation.</text>
</comment>
<dbReference type="PANTHER" id="PTHR10745">
    <property type="entry name" value="GLYCYL-TRNA SYNTHETASE/DNA POLYMERASE SUBUNIT GAMMA-2"/>
    <property type="match status" value="1"/>
</dbReference>
<dbReference type="HAMAP" id="MF_00253_A">
    <property type="entry name" value="Gly_tRNA_synth_A"/>
    <property type="match status" value="1"/>
</dbReference>
<evidence type="ECO:0000256" key="8">
    <source>
        <dbReference type="HAMAP-Rule" id="MF_00253"/>
    </source>
</evidence>
<dbReference type="InterPro" id="IPR036621">
    <property type="entry name" value="Anticodon-bd_dom_sf"/>
</dbReference>
<feature type="binding site" evidence="8">
    <location>
        <position position="172"/>
    </location>
    <ligand>
        <name>substrate</name>
    </ligand>
</feature>
<accession>A0A0V8RUY6</accession>
<dbReference type="Pfam" id="PF03129">
    <property type="entry name" value="HGTP_anticodon"/>
    <property type="match status" value="1"/>
</dbReference>
<dbReference type="GO" id="GO:0005524">
    <property type="term" value="F:ATP binding"/>
    <property type="evidence" value="ECO:0007669"/>
    <property type="project" value="UniProtKB-UniRule"/>
</dbReference>
<evidence type="ECO:0000313" key="10">
    <source>
        <dbReference type="EMBL" id="KSW11786.1"/>
    </source>
</evidence>
<dbReference type="NCBIfam" id="NF003211">
    <property type="entry name" value="PRK04173.1"/>
    <property type="match status" value="1"/>
</dbReference>
<evidence type="ECO:0000256" key="4">
    <source>
        <dbReference type="ARBA" id="ARBA00022741"/>
    </source>
</evidence>
<dbReference type="Proteomes" id="UP000053352">
    <property type="component" value="Unassembled WGS sequence"/>
</dbReference>
<comment type="function">
    <text evidence="8">Catalyzes the attachment of glycine to tRNA(Gly).</text>
</comment>
<sequence length="590" mass="68226">MAASNTIAKDRYDRVIELAKRRGFFWPSYEIYGGVAGFYDLGPLGVRLKEKIVALWRDYFIRRHNHIVVEIETPVIAPAKVFEASGHLEHFTDPIVECLRCRRKFRADHLIEEKTGIRAEGLTLEEMTRIIREHDIRCPVCGGPLSEVRAFNLLFKTTIGPYSESVGYLRPETAQGMFVSFKRVFEVSRQRLPLGIAQVGRVARNEISPRQGIMRLREFTIAEMEFFFDPEDPWHGGVLEELLGSVEHRKLRILRAEAKAQGEEKPEEYGVREAIEEGVVRTPWLAYWMAIARDFVMELGVPYGDMYFEEKAPEERAHYAAQTFDQLVRVSRLGWVEVSGHAYRTDYDLRRHMQYSGHDLRVFKQYQEPKIVRKKMVLLDRAWVGRTFRKRAREILEAARSLDPETAEKELREKGYIEVAGEKIPAEHIKIIEKEEKVTGKRFLPHVAEPSFGVERLIFVALDHAYSERGERVVLRLPRRIAPIEAAVFPIVREESLVRIARDIWRKLLENGMYAIYDDDGSIGRRYARVDEIGVPAAITVDYQTLEDNTVTLRDRDTWKQVRVPVNRIAEAVKKFIEGASLEEIGTPTS</sequence>
<dbReference type="AlphaFoldDB" id="A0A0V8RUY6"/>
<dbReference type="EMBL" id="LNTB01000001">
    <property type="protein sequence ID" value="KSW11786.1"/>
    <property type="molecule type" value="Genomic_DNA"/>
</dbReference>
<comment type="caution">
    <text evidence="10">The sequence shown here is derived from an EMBL/GenBank/DDBJ whole genome shotgun (WGS) entry which is preliminary data.</text>
</comment>
<evidence type="ECO:0000313" key="11">
    <source>
        <dbReference type="Proteomes" id="UP000053352"/>
    </source>
</evidence>
<dbReference type="GO" id="GO:0005737">
    <property type="term" value="C:cytoplasm"/>
    <property type="evidence" value="ECO:0007669"/>
    <property type="project" value="UniProtKB-SubCell"/>
</dbReference>
<dbReference type="Gene3D" id="3.30.930.10">
    <property type="entry name" value="Bira Bifunctional Protein, Domain 2"/>
    <property type="match status" value="1"/>
</dbReference>
<dbReference type="InterPro" id="IPR022960">
    <property type="entry name" value="Gly_tRNA_ligase_arc"/>
</dbReference>
<feature type="binding site" evidence="8">
    <location>
        <position position="106"/>
    </location>
    <ligand>
        <name>substrate</name>
    </ligand>
</feature>
<feature type="binding site" evidence="8">
    <location>
        <begin position="449"/>
        <end position="453"/>
    </location>
    <ligand>
        <name>substrate</name>
    </ligand>
</feature>
<dbReference type="InterPro" id="IPR004154">
    <property type="entry name" value="Anticodon-bd"/>
</dbReference>
<gene>
    <name evidence="8" type="primary">glyS</name>
    <name evidence="10" type="ORF">CF15_02975</name>
</gene>
<organism evidence="10 11">
    <name type="scientific">Pyrodictium occultum</name>
    <dbReference type="NCBI Taxonomy" id="2309"/>
    <lineage>
        <taxon>Archaea</taxon>
        <taxon>Thermoproteota</taxon>
        <taxon>Thermoprotei</taxon>
        <taxon>Desulfurococcales</taxon>
        <taxon>Pyrodictiaceae</taxon>
        <taxon>Pyrodictium</taxon>
    </lineage>
</organism>
<keyword evidence="2 8" id="KW-0963">Cytoplasm</keyword>
<keyword evidence="7 8" id="KW-0030">Aminoacyl-tRNA synthetase</keyword>
<dbReference type="SUPFAM" id="SSF55681">
    <property type="entry name" value="Class II aaRS and biotin synthetases"/>
    <property type="match status" value="1"/>
</dbReference>
<keyword evidence="6 8" id="KW-0648">Protein biosynthesis</keyword>
<comment type="catalytic activity">
    <reaction evidence="8">
        <text>tRNA(Gly) + glycine + ATP = glycyl-tRNA(Gly) + AMP + diphosphate</text>
        <dbReference type="Rhea" id="RHEA:16013"/>
        <dbReference type="Rhea" id="RHEA-COMP:9664"/>
        <dbReference type="Rhea" id="RHEA-COMP:9683"/>
        <dbReference type="ChEBI" id="CHEBI:30616"/>
        <dbReference type="ChEBI" id="CHEBI:33019"/>
        <dbReference type="ChEBI" id="CHEBI:57305"/>
        <dbReference type="ChEBI" id="CHEBI:78442"/>
        <dbReference type="ChEBI" id="CHEBI:78522"/>
        <dbReference type="ChEBI" id="CHEBI:456215"/>
        <dbReference type="EC" id="6.1.1.14"/>
    </reaction>
</comment>
<evidence type="ECO:0000256" key="7">
    <source>
        <dbReference type="ARBA" id="ARBA00023146"/>
    </source>
</evidence>
<evidence type="ECO:0000256" key="2">
    <source>
        <dbReference type="ARBA" id="ARBA00022490"/>
    </source>
</evidence>
<dbReference type="GO" id="GO:0004820">
    <property type="term" value="F:glycine-tRNA ligase activity"/>
    <property type="evidence" value="ECO:0007669"/>
    <property type="project" value="UniProtKB-UniRule"/>
</dbReference>
<feature type="domain" description="Aminoacyl-transfer RNA synthetases class-II family profile" evidence="9">
    <location>
        <begin position="13"/>
        <end position="483"/>
    </location>
</feature>
<feature type="binding site" evidence="8">
    <location>
        <begin position="219"/>
        <end position="223"/>
    </location>
    <ligand>
        <name>substrate</name>
    </ligand>
</feature>
<evidence type="ECO:0000259" key="9">
    <source>
        <dbReference type="PROSITE" id="PS50862"/>
    </source>
</evidence>
<evidence type="ECO:0000256" key="5">
    <source>
        <dbReference type="ARBA" id="ARBA00022840"/>
    </source>
</evidence>
<dbReference type="GO" id="GO:0006426">
    <property type="term" value="P:glycyl-tRNA aminoacylation"/>
    <property type="evidence" value="ECO:0007669"/>
    <property type="project" value="UniProtKB-UniRule"/>
</dbReference>
<dbReference type="NCBIfam" id="TIGR00389">
    <property type="entry name" value="glyS_dimeric"/>
    <property type="match status" value="1"/>
</dbReference>
<dbReference type="InterPro" id="IPR027031">
    <property type="entry name" value="Gly-tRNA_synthase/POLG2"/>
</dbReference>
<dbReference type="PROSITE" id="PS50862">
    <property type="entry name" value="AA_TRNA_LIGASE_II"/>
    <property type="match status" value="1"/>
</dbReference>
<dbReference type="Gene3D" id="3.40.50.800">
    <property type="entry name" value="Anticodon-binding domain"/>
    <property type="match status" value="1"/>
</dbReference>
<dbReference type="Gene3D" id="3.30.40.230">
    <property type="match status" value="1"/>
</dbReference>
<dbReference type="CDD" id="cd00774">
    <property type="entry name" value="GlyRS-like_core"/>
    <property type="match status" value="1"/>
</dbReference>
<name>A0A0V8RUY6_PYROC</name>
<dbReference type="InterPro" id="IPR002315">
    <property type="entry name" value="tRNA-synt_gly"/>
</dbReference>
<feature type="binding site" evidence="8">
    <location>
        <begin position="337"/>
        <end position="338"/>
    </location>
    <ligand>
        <name>ATP</name>
        <dbReference type="ChEBI" id="CHEBI:30616"/>
    </ligand>
</feature>
<keyword evidence="5 8" id="KW-0067">ATP-binding</keyword>
<proteinExistence type="inferred from homology"/>
<reference evidence="10 11" key="1">
    <citation type="submission" date="2015-11" db="EMBL/GenBank/DDBJ databases">
        <title>Genome sequence of Pyrodictium occultum PL-19, a marine hyperthermophilic archaeon isolated from Volcano, Italy.</title>
        <authorList>
            <person name="Utturkar S."/>
            <person name="Huber H."/>
            <person name="Leptihn S."/>
            <person name="Brown S."/>
            <person name="Stetter K.O."/>
            <person name="Podar M."/>
        </authorList>
    </citation>
    <scope>NUCLEOTIDE SEQUENCE [LARGE SCALE GENOMIC DNA]</scope>
    <source>
        <strain evidence="10 11">PL-19</strain>
    </source>
</reference>
<dbReference type="FunFam" id="3.30.40.230:FF:000005">
    <property type="entry name" value="Glycine--tRNA ligase"/>
    <property type="match status" value="1"/>
</dbReference>
<dbReference type="PRINTS" id="PR01043">
    <property type="entry name" value="TRNASYNTHGLY"/>
</dbReference>
<dbReference type="PANTHER" id="PTHR10745:SF0">
    <property type="entry name" value="GLYCINE--TRNA LIGASE"/>
    <property type="match status" value="1"/>
</dbReference>
<keyword evidence="3 8" id="KW-0436">Ligase</keyword>
<dbReference type="InterPro" id="IPR006195">
    <property type="entry name" value="aa-tRNA-synth_II"/>
</dbReference>
<evidence type="ECO:0000256" key="6">
    <source>
        <dbReference type="ARBA" id="ARBA00022917"/>
    </source>
</evidence>
<dbReference type="EC" id="6.1.1.14" evidence="8"/>